<gene>
    <name evidence="1" type="ORF">EPR50_G00125640</name>
</gene>
<name>A0A484CUI4_PERFV</name>
<comment type="caution">
    <text evidence="1">The sequence shown here is derived from an EMBL/GenBank/DDBJ whole genome shotgun (WGS) entry which is preliminary data.</text>
</comment>
<dbReference type="EMBL" id="SCKG01000012">
    <property type="protein sequence ID" value="TDH05744.1"/>
    <property type="molecule type" value="Genomic_DNA"/>
</dbReference>
<accession>A0A484CUI4</accession>
<evidence type="ECO:0000313" key="2">
    <source>
        <dbReference type="Proteomes" id="UP000295070"/>
    </source>
</evidence>
<evidence type="ECO:0000313" key="1">
    <source>
        <dbReference type="EMBL" id="TDH05744.1"/>
    </source>
</evidence>
<reference evidence="1 2" key="1">
    <citation type="submission" date="2019-01" db="EMBL/GenBank/DDBJ databases">
        <title>A chromosome-scale genome assembly of the yellow perch, Perca flavescens.</title>
        <authorList>
            <person name="Feron R."/>
            <person name="Morvezen R."/>
            <person name="Bestin A."/>
            <person name="Haffray P."/>
            <person name="Klopp C."/>
            <person name="Zahm M."/>
            <person name="Cabau C."/>
            <person name="Roques C."/>
            <person name="Donnadieu C."/>
            <person name="Bouchez O."/>
            <person name="Christie M."/>
            <person name="Larson W."/>
            <person name="Guiguen Y."/>
        </authorList>
    </citation>
    <scope>NUCLEOTIDE SEQUENCE [LARGE SCALE GENOMIC DNA]</scope>
    <source>
        <strain evidence="1">YP-PL-M2</strain>
        <tissue evidence="1">Blood</tissue>
    </source>
</reference>
<keyword evidence="2" id="KW-1185">Reference proteome</keyword>
<protein>
    <submittedName>
        <fullName evidence="1">Uncharacterized protein</fullName>
    </submittedName>
</protein>
<dbReference type="AlphaFoldDB" id="A0A484CUI4"/>
<sequence length="73" mass="8332">MIELHGFNHQHAAVSPTYQRRDVPVPALINVHGSAQTGYQIMRATLAVQQTTRHRTCPSFSFYFDFRVYPGVL</sequence>
<proteinExistence type="predicted"/>
<organism evidence="1 2">
    <name type="scientific">Perca flavescens</name>
    <name type="common">American yellow perch</name>
    <name type="synonym">Morone flavescens</name>
    <dbReference type="NCBI Taxonomy" id="8167"/>
    <lineage>
        <taxon>Eukaryota</taxon>
        <taxon>Metazoa</taxon>
        <taxon>Chordata</taxon>
        <taxon>Craniata</taxon>
        <taxon>Vertebrata</taxon>
        <taxon>Euteleostomi</taxon>
        <taxon>Actinopterygii</taxon>
        <taxon>Neopterygii</taxon>
        <taxon>Teleostei</taxon>
        <taxon>Neoteleostei</taxon>
        <taxon>Acanthomorphata</taxon>
        <taxon>Eupercaria</taxon>
        <taxon>Perciformes</taxon>
        <taxon>Percoidei</taxon>
        <taxon>Percidae</taxon>
        <taxon>Percinae</taxon>
        <taxon>Perca</taxon>
    </lineage>
</organism>
<dbReference type="Proteomes" id="UP000295070">
    <property type="component" value="Chromosome 12"/>
</dbReference>